<accession>A0A8C2YDY7</accession>
<evidence type="ECO:0000313" key="5">
    <source>
        <dbReference type="Ensembl" id="ENSCJPP00005019415.1"/>
    </source>
</evidence>
<dbReference type="SUPFAM" id="SSF56436">
    <property type="entry name" value="C-type lectin-like"/>
    <property type="match status" value="1"/>
</dbReference>
<feature type="signal peptide" evidence="3">
    <location>
        <begin position="1"/>
        <end position="41"/>
    </location>
</feature>
<dbReference type="AlphaFoldDB" id="A0A8C2YDY7"/>
<evidence type="ECO:0000256" key="2">
    <source>
        <dbReference type="ARBA" id="ARBA00022734"/>
    </source>
</evidence>
<dbReference type="InterPro" id="IPR001304">
    <property type="entry name" value="C-type_lectin-like"/>
</dbReference>
<dbReference type="PANTHER" id="PTHR45710:SF35">
    <property type="entry name" value="C-TYPE LECTIN DOMAIN FAMILY 2 MEMBER D"/>
    <property type="match status" value="1"/>
</dbReference>
<evidence type="ECO:0000256" key="1">
    <source>
        <dbReference type="ARBA" id="ARBA00004401"/>
    </source>
</evidence>
<dbReference type="GO" id="GO:0030246">
    <property type="term" value="F:carbohydrate binding"/>
    <property type="evidence" value="ECO:0007669"/>
    <property type="project" value="UniProtKB-KW"/>
</dbReference>
<reference evidence="5" key="2">
    <citation type="submission" date="2025-08" db="UniProtKB">
        <authorList>
            <consortium name="Ensembl"/>
        </authorList>
    </citation>
    <scope>IDENTIFICATION</scope>
</reference>
<dbReference type="InterPro" id="IPR016187">
    <property type="entry name" value="CTDL_fold"/>
</dbReference>
<dbReference type="InterPro" id="IPR050828">
    <property type="entry name" value="C-type_lectin/matrix_domain"/>
</dbReference>
<proteinExistence type="predicted"/>
<name>A0A8C2YDY7_COTJA</name>
<keyword evidence="2" id="KW-0430">Lectin</keyword>
<dbReference type="CDD" id="cd03593">
    <property type="entry name" value="CLECT_NK_receptors_like"/>
    <property type="match status" value="1"/>
</dbReference>
<comment type="subcellular location">
    <subcellularLocation>
        <location evidence="1">Cell membrane</location>
        <topology evidence="1">Single-pass type II membrane protein</topology>
    </subcellularLocation>
</comment>
<dbReference type="InterPro" id="IPR033992">
    <property type="entry name" value="NKR-like_CTLD"/>
</dbReference>
<dbReference type="InterPro" id="IPR016186">
    <property type="entry name" value="C-type_lectin-like/link_sf"/>
</dbReference>
<feature type="domain" description="C-type lectin" evidence="4">
    <location>
        <begin position="59"/>
        <end position="144"/>
    </location>
</feature>
<feature type="chain" id="PRO_5034733488" description="C-type lectin domain-containing protein" evidence="3">
    <location>
        <begin position="42"/>
        <end position="197"/>
    </location>
</feature>
<keyword evidence="6" id="KW-1185">Reference proteome</keyword>
<dbReference type="GO" id="GO:0005886">
    <property type="term" value="C:plasma membrane"/>
    <property type="evidence" value="ECO:0007669"/>
    <property type="project" value="UniProtKB-SubCell"/>
</dbReference>
<protein>
    <recommendedName>
        <fullName evidence="4">C-type lectin domain-containing protein</fullName>
    </recommendedName>
</protein>
<dbReference type="Gene3D" id="3.10.100.10">
    <property type="entry name" value="Mannose-Binding Protein A, subunit A"/>
    <property type="match status" value="1"/>
</dbReference>
<keyword evidence="3" id="KW-0732">Signal</keyword>
<dbReference type="Ensembl" id="ENSCJPT00005026890.1">
    <property type="protein sequence ID" value="ENSCJPP00005019415.1"/>
    <property type="gene ID" value="ENSCJPG00005015728.1"/>
</dbReference>
<dbReference type="PANTHER" id="PTHR45710">
    <property type="entry name" value="C-TYPE LECTIN DOMAIN-CONTAINING PROTEIN 180"/>
    <property type="match status" value="1"/>
</dbReference>
<evidence type="ECO:0000256" key="3">
    <source>
        <dbReference type="SAM" id="SignalP"/>
    </source>
</evidence>
<dbReference type="PROSITE" id="PS50041">
    <property type="entry name" value="C_TYPE_LECTIN_2"/>
    <property type="match status" value="1"/>
</dbReference>
<reference evidence="5" key="3">
    <citation type="submission" date="2025-09" db="UniProtKB">
        <authorList>
            <consortium name="Ensembl"/>
        </authorList>
    </citation>
    <scope>IDENTIFICATION</scope>
</reference>
<evidence type="ECO:0000259" key="4">
    <source>
        <dbReference type="PROSITE" id="PS50041"/>
    </source>
</evidence>
<sequence length="197" mass="21778">WHESHQAQRALLGWKSTLAAVWKVQLLPFLIPLALSMAVQAFQPHPQPCAQCPFDWIGFRGKCYRFSEDESNWTSSHNNCSALASHDLFPLLSLQSFAMRHIGSSPHWVGLTREGQEHPWQWLNLPVGTMTALSREAPPWVRSPTLGLGSFGVPNPNPLSLVVPSHPPDVPMTLLTTVPVSLGVPNLSSSVPWCPQP</sequence>
<dbReference type="Proteomes" id="UP000694412">
    <property type="component" value="Chromosome 16"/>
</dbReference>
<evidence type="ECO:0000313" key="6">
    <source>
        <dbReference type="Proteomes" id="UP000694412"/>
    </source>
</evidence>
<organism evidence="5 6">
    <name type="scientific">Coturnix japonica</name>
    <name type="common">Japanese quail</name>
    <name type="synonym">Coturnix coturnix japonica</name>
    <dbReference type="NCBI Taxonomy" id="93934"/>
    <lineage>
        <taxon>Eukaryota</taxon>
        <taxon>Metazoa</taxon>
        <taxon>Chordata</taxon>
        <taxon>Craniata</taxon>
        <taxon>Vertebrata</taxon>
        <taxon>Euteleostomi</taxon>
        <taxon>Archelosauria</taxon>
        <taxon>Archosauria</taxon>
        <taxon>Dinosauria</taxon>
        <taxon>Saurischia</taxon>
        <taxon>Theropoda</taxon>
        <taxon>Coelurosauria</taxon>
        <taxon>Aves</taxon>
        <taxon>Neognathae</taxon>
        <taxon>Galloanserae</taxon>
        <taxon>Galliformes</taxon>
        <taxon>Phasianidae</taxon>
        <taxon>Perdicinae</taxon>
        <taxon>Coturnix</taxon>
    </lineage>
</organism>
<reference evidence="5" key="1">
    <citation type="submission" date="2015-11" db="EMBL/GenBank/DDBJ databases">
        <authorList>
            <consortium name="International Coturnix japonica Genome Analysis Consortium"/>
            <person name="Warren W."/>
            <person name="Burt D.W."/>
            <person name="Antin P.B."/>
            <person name="Lanford R."/>
            <person name="Gros J."/>
            <person name="Wilson R.K."/>
        </authorList>
    </citation>
    <scope>NUCLEOTIDE SEQUENCE [LARGE SCALE GENOMIC DNA]</scope>
</reference>